<feature type="domain" description="DUF8212" evidence="2">
    <location>
        <begin position="226"/>
        <end position="256"/>
    </location>
</feature>
<name>A0AAN6C8M6_FUSAU</name>
<dbReference type="InterPro" id="IPR058525">
    <property type="entry name" value="DUF8212"/>
</dbReference>
<evidence type="ECO:0000313" key="4">
    <source>
        <dbReference type="Proteomes" id="UP000537989"/>
    </source>
</evidence>
<dbReference type="PANTHER" id="PTHR10622">
    <property type="entry name" value="HET DOMAIN-CONTAINING PROTEIN"/>
    <property type="match status" value="1"/>
</dbReference>
<gene>
    <name evidence="3" type="ORF">FAUST_1384</name>
</gene>
<dbReference type="EMBL" id="JAAMOD010000030">
    <property type="protein sequence ID" value="KAF5246267.1"/>
    <property type="molecule type" value="Genomic_DNA"/>
</dbReference>
<evidence type="ECO:0000313" key="3">
    <source>
        <dbReference type="EMBL" id="KAF5246267.1"/>
    </source>
</evidence>
<evidence type="ECO:0000259" key="2">
    <source>
        <dbReference type="Pfam" id="PF26640"/>
    </source>
</evidence>
<comment type="caution">
    <text evidence="3">The sequence shown here is derived from an EMBL/GenBank/DDBJ whole genome shotgun (WGS) entry which is preliminary data.</text>
</comment>
<protein>
    <recommendedName>
        <fullName evidence="5">Heterokaryon incompatibility domain-containing protein</fullName>
    </recommendedName>
</protein>
<dbReference type="InterPro" id="IPR010730">
    <property type="entry name" value="HET"/>
</dbReference>
<evidence type="ECO:0008006" key="5">
    <source>
        <dbReference type="Google" id="ProtNLM"/>
    </source>
</evidence>
<dbReference type="AlphaFoldDB" id="A0AAN6C8M6"/>
<accession>A0AAN6C8M6</accession>
<evidence type="ECO:0000259" key="1">
    <source>
        <dbReference type="Pfam" id="PF06985"/>
    </source>
</evidence>
<dbReference type="PANTHER" id="PTHR10622:SF12">
    <property type="entry name" value="HET DOMAIN-CONTAINING PROTEIN"/>
    <property type="match status" value="1"/>
</dbReference>
<dbReference type="Proteomes" id="UP000537989">
    <property type="component" value="Unassembled WGS sequence"/>
</dbReference>
<feature type="domain" description="Heterokaryon incompatibility" evidence="1">
    <location>
        <begin position="24"/>
        <end position="109"/>
    </location>
</feature>
<organism evidence="3 4">
    <name type="scientific">Fusarium austroamericanum</name>
    <dbReference type="NCBI Taxonomy" id="282268"/>
    <lineage>
        <taxon>Eukaryota</taxon>
        <taxon>Fungi</taxon>
        <taxon>Dikarya</taxon>
        <taxon>Ascomycota</taxon>
        <taxon>Pezizomycotina</taxon>
        <taxon>Sordariomycetes</taxon>
        <taxon>Hypocreomycetidae</taxon>
        <taxon>Hypocreales</taxon>
        <taxon>Nectriaceae</taxon>
        <taxon>Fusarium</taxon>
    </lineage>
</organism>
<proteinExistence type="predicted"/>
<sequence>MWLINTTTITLQRVNPDDLWPTPYAILSHTWGEQEVTFEDMTSHSQVECMLGYTKIENTCRLAKEHGLAYAWVDTCCIDKRSSAELAEAINSMFRWYKQATVCFAYLDDLIPGSGEQMFNSDGLDSCRWFTRGWTLQELIGPKNLEFYDSVWKFRGKKSKLGPLISDITGIHCDVLDDNYVLESVPIARRMSWAAKRKTTRIEDMAYCLLGIFDVNMPMMYGEGAKAFERLQEEIIKQTTDMSIFAWRANDESQDYRGILARSPDEFAHCWCLSQAPSMRCGFETTMTNKGLRLETFLGDGNVLNLACTSFDFSDGEKRIGIFLTKTADGYVRSSPTMLFETTDPRFWAGARSKIFVRKRVTPFVSKELKQELETNLAIYFDICPGFQIRSFAAKPADLWDQHHHAFIGRINQKFTGFLDFQVSDKAGSFVSNRIIAVCSYYLRHPYGLNGSYGTWKAIYDSKGGPASDAIMECINGYYNSYGEEYYLSRLADTVLQREWDMQPELDLASPSALNFDIVPPISTLLSAAPTPPLQVQIDYNEPAVPAQADIVGIPGAAMTTLSLTQGLLRAVSADNVNPQAVIQMERLGSCFHSNGPWASRVPDLLCRASSVRLERLSAWIGWEKNDTSSFMIQATRLRQCFFEAGLAVPRDLVETPMGQDMKTFLCSMRDAFQDENLILQVTGTRCLATLLAVVLAICPDDTSVQVNGEILMTGVRDNIVFHVTGEYTSRAEFHLESRFRPQTMDFAKSCIIQNDAERITSELRFSFDNMLSDWLDLSLEMIDDSAKQSLKLAIANVAACTASSLTGEQLRGYQPPETGSYNVGRLDSVFPDQGMRIALGPGYSQLISDRLQKVICRPTNTLGTFADEFKTLTEVTDKAIPIECCTSHGCEDSQTGHSWGLCVDSVVKTVQPY</sequence>
<reference evidence="3 4" key="1">
    <citation type="submission" date="2020-02" db="EMBL/GenBank/DDBJ databases">
        <title>Identification and distribution of gene clusters putatively required for synthesis of sphingolipid metabolism inhibitors in phylogenetically diverse species of the filamentous fungus Fusarium.</title>
        <authorList>
            <person name="Kim H.-S."/>
            <person name="Busman M."/>
            <person name="Brown D.W."/>
            <person name="Divon H."/>
            <person name="Uhlig S."/>
            <person name="Proctor R.H."/>
        </authorList>
    </citation>
    <scope>NUCLEOTIDE SEQUENCE [LARGE SCALE GENOMIC DNA]</scope>
    <source>
        <strain evidence="3 4">NRRL 2903</strain>
    </source>
</reference>
<dbReference type="Pfam" id="PF06985">
    <property type="entry name" value="HET"/>
    <property type="match status" value="1"/>
</dbReference>
<keyword evidence="4" id="KW-1185">Reference proteome</keyword>
<dbReference type="Pfam" id="PF26640">
    <property type="entry name" value="DUF8212"/>
    <property type="match status" value="1"/>
</dbReference>